<evidence type="ECO:0000256" key="1">
    <source>
        <dbReference type="SAM" id="MobiDB-lite"/>
    </source>
</evidence>
<reference evidence="2 3" key="1">
    <citation type="submission" date="2018-05" db="EMBL/GenBank/DDBJ databases">
        <title>Genome sequencing and assembly of the regulated plant pathogen Lachnellula willkommii and related sister species for the development of diagnostic species identification markers.</title>
        <authorList>
            <person name="Giroux E."/>
            <person name="Bilodeau G."/>
        </authorList>
    </citation>
    <scope>NUCLEOTIDE SEQUENCE [LARGE SCALE GENOMIC DNA]</scope>
    <source>
        <strain evidence="2 3">CBS 160.35</strain>
    </source>
</reference>
<feature type="region of interest" description="Disordered" evidence="1">
    <location>
        <begin position="33"/>
        <end position="71"/>
    </location>
</feature>
<feature type="compositionally biased region" description="Polar residues" evidence="1">
    <location>
        <begin position="368"/>
        <end position="388"/>
    </location>
</feature>
<dbReference type="AlphaFoldDB" id="A0A8H8S4B3"/>
<comment type="caution">
    <text evidence="2">The sequence shown here is derived from an EMBL/GenBank/DDBJ whole genome shotgun (WGS) entry which is preliminary data.</text>
</comment>
<dbReference type="EMBL" id="QGMI01000071">
    <property type="protein sequence ID" value="TVY47822.1"/>
    <property type="molecule type" value="Genomic_DNA"/>
</dbReference>
<evidence type="ECO:0000313" key="3">
    <source>
        <dbReference type="Proteomes" id="UP000443090"/>
    </source>
</evidence>
<sequence>MMNSGHWDSIPLGYSTVETLLDDVSKQMSMSNLTRISRGSNGQRTSSTAGSMRVAKPNSTSNSPRGSIGLGRRRTVMADYPYGRRATPMDQNVAASTSAGFVSNDGLQVPSTSNRPVSWHPSSYQTQQQYQPTYPTPTFDYNNQAQFTNVPPTPAVYSAYTSPSSTFSPQSAPYTGYEQQQTQQQYNFQHTSVPSHSTPSYAFSQPDIMGQHVQNFSAAPAQDIDQTLYSHFDWSNFATNGFEGYTAPPTPDDLLPIQIPQPNFTAEESIPYQSLADMEDTSEDLIGLGLYDTPEAAKSPAQDPQLDNYRTAMMSHLGSAYRRPEPAGKGLKLEETWEPPSEDEKDEDDETDDEQDGEAEDDDEIVRDNNTVSYPVQGAQQFQHSGWI</sequence>
<protein>
    <submittedName>
        <fullName evidence="2">Uncharacterized protein</fullName>
    </submittedName>
</protein>
<evidence type="ECO:0000313" key="2">
    <source>
        <dbReference type="EMBL" id="TVY47822.1"/>
    </source>
</evidence>
<feature type="region of interest" description="Disordered" evidence="1">
    <location>
        <begin position="319"/>
        <end position="388"/>
    </location>
</feature>
<accession>A0A8H8S4B3</accession>
<dbReference type="Proteomes" id="UP000443090">
    <property type="component" value="Unassembled WGS sequence"/>
</dbReference>
<organism evidence="2 3">
    <name type="scientific">Lachnellula occidentalis</name>
    <dbReference type="NCBI Taxonomy" id="215460"/>
    <lineage>
        <taxon>Eukaryota</taxon>
        <taxon>Fungi</taxon>
        <taxon>Dikarya</taxon>
        <taxon>Ascomycota</taxon>
        <taxon>Pezizomycotina</taxon>
        <taxon>Leotiomycetes</taxon>
        <taxon>Helotiales</taxon>
        <taxon>Lachnaceae</taxon>
        <taxon>Lachnellula</taxon>
    </lineage>
</organism>
<feature type="compositionally biased region" description="Basic and acidic residues" evidence="1">
    <location>
        <begin position="322"/>
        <end position="335"/>
    </location>
</feature>
<keyword evidence="3" id="KW-1185">Reference proteome</keyword>
<dbReference type="OrthoDB" id="5378435at2759"/>
<feature type="compositionally biased region" description="Polar residues" evidence="1">
    <location>
        <begin position="33"/>
        <end position="50"/>
    </location>
</feature>
<name>A0A8H8S4B3_9HELO</name>
<gene>
    <name evidence="2" type="ORF">LOCC1_G002664</name>
</gene>
<feature type="compositionally biased region" description="Acidic residues" evidence="1">
    <location>
        <begin position="336"/>
        <end position="365"/>
    </location>
</feature>
<proteinExistence type="predicted"/>